<accession>A0ABP9EF56</accession>
<dbReference type="InterPro" id="IPR021367">
    <property type="entry name" value="DUF2982"/>
</dbReference>
<evidence type="ECO:0008006" key="4">
    <source>
        <dbReference type="Google" id="ProtNLM"/>
    </source>
</evidence>
<evidence type="ECO:0000256" key="1">
    <source>
        <dbReference type="SAM" id="Phobius"/>
    </source>
</evidence>
<gene>
    <name evidence="2" type="ORF">GCM10023333_05540</name>
</gene>
<sequence length="224" mass="24751">MESISIAPMSRRNSITLLICGALFFALSLLLGQTPSLKPVAFCLGVVACSALFFGIIKRQDPPTTLKLSPQGLTFQHRKGQWYLPWEQIQRLDLPKLIDGYRCLDFVGLRLRTTEPHIAAITPRLALALLMEQRPLQQLAQPCEDGNCTPTISDSRNGLTGVMAAYVAQLEVLRSGYGFDLYIPRSMMDRSPKQMLILLKQYREQALIAPNTAKATAASPPPPG</sequence>
<protein>
    <recommendedName>
        <fullName evidence="4">DUF2982 domain-containing protein</fullName>
    </recommendedName>
</protein>
<proteinExistence type="predicted"/>
<feature type="transmembrane region" description="Helical" evidence="1">
    <location>
        <begin position="37"/>
        <end position="57"/>
    </location>
</feature>
<dbReference type="Pfam" id="PF11201">
    <property type="entry name" value="DUF2982"/>
    <property type="match status" value="1"/>
</dbReference>
<name>A0ABP9EF56_9GAMM</name>
<dbReference type="RefSeq" id="WP_345333183.1">
    <property type="nucleotide sequence ID" value="NZ_BAABJZ010000006.1"/>
</dbReference>
<organism evidence="2 3">
    <name type="scientific">Ferrimonas pelagia</name>
    <dbReference type="NCBI Taxonomy" id="1177826"/>
    <lineage>
        <taxon>Bacteria</taxon>
        <taxon>Pseudomonadati</taxon>
        <taxon>Pseudomonadota</taxon>
        <taxon>Gammaproteobacteria</taxon>
        <taxon>Alteromonadales</taxon>
        <taxon>Ferrimonadaceae</taxon>
        <taxon>Ferrimonas</taxon>
    </lineage>
</organism>
<feature type="transmembrane region" description="Helical" evidence="1">
    <location>
        <begin position="12"/>
        <end position="31"/>
    </location>
</feature>
<evidence type="ECO:0000313" key="3">
    <source>
        <dbReference type="Proteomes" id="UP001499988"/>
    </source>
</evidence>
<dbReference type="Proteomes" id="UP001499988">
    <property type="component" value="Unassembled WGS sequence"/>
</dbReference>
<comment type="caution">
    <text evidence="2">The sequence shown here is derived from an EMBL/GenBank/DDBJ whole genome shotgun (WGS) entry which is preliminary data.</text>
</comment>
<keyword evidence="1" id="KW-0812">Transmembrane</keyword>
<dbReference type="EMBL" id="BAABJZ010000006">
    <property type="protein sequence ID" value="GAA4875194.1"/>
    <property type="molecule type" value="Genomic_DNA"/>
</dbReference>
<keyword evidence="3" id="KW-1185">Reference proteome</keyword>
<keyword evidence="1" id="KW-1133">Transmembrane helix</keyword>
<keyword evidence="1" id="KW-0472">Membrane</keyword>
<evidence type="ECO:0000313" key="2">
    <source>
        <dbReference type="EMBL" id="GAA4875194.1"/>
    </source>
</evidence>
<reference evidence="3" key="1">
    <citation type="journal article" date="2019" name="Int. J. Syst. Evol. Microbiol.">
        <title>The Global Catalogue of Microorganisms (GCM) 10K type strain sequencing project: providing services to taxonomists for standard genome sequencing and annotation.</title>
        <authorList>
            <consortium name="The Broad Institute Genomics Platform"/>
            <consortium name="The Broad Institute Genome Sequencing Center for Infectious Disease"/>
            <person name="Wu L."/>
            <person name="Ma J."/>
        </authorList>
    </citation>
    <scope>NUCLEOTIDE SEQUENCE [LARGE SCALE GENOMIC DNA]</scope>
    <source>
        <strain evidence="3">JCM 18401</strain>
    </source>
</reference>